<dbReference type="Pfam" id="PF00483">
    <property type="entry name" value="NTP_transferase"/>
    <property type="match status" value="1"/>
</dbReference>
<dbReference type="EC" id="2.7.7.9" evidence="2"/>
<evidence type="ECO:0000256" key="4">
    <source>
        <dbReference type="ARBA" id="ARBA00022695"/>
    </source>
</evidence>
<accession>A0A382DTU5</accession>
<evidence type="ECO:0000256" key="1">
    <source>
        <dbReference type="ARBA" id="ARBA00006890"/>
    </source>
</evidence>
<dbReference type="AlphaFoldDB" id="A0A382DTU5"/>
<evidence type="ECO:0000256" key="3">
    <source>
        <dbReference type="ARBA" id="ARBA00022679"/>
    </source>
</evidence>
<sequence>MTFGTNIHQAQQRPRKAVIPAAGSGTRLLPATKSQAKEMLLVGRKPVIQHIAEEIQGAGINKILIVTNQKKRALEDHFDPHLNHFSQLQEIDNDIEFFYTRQSHPKGLADAISKAETFVNNEPFVVCLGDSIIQSKPKSNVLDSLIETYMRNQANASILFEEVALESVVKYGIAAPDFEQGLTFSIADIVEKPSVDKAPSNLAVAARYVFSPEIFDYIRQTKPG</sequence>
<reference evidence="7" key="1">
    <citation type="submission" date="2018-05" db="EMBL/GenBank/DDBJ databases">
        <authorList>
            <person name="Lanie J.A."/>
            <person name="Ng W.-L."/>
            <person name="Kazmierczak K.M."/>
            <person name="Andrzejewski T.M."/>
            <person name="Davidsen T.M."/>
            <person name="Wayne K.J."/>
            <person name="Tettelin H."/>
            <person name="Glass J.I."/>
            <person name="Rusch D."/>
            <person name="Podicherti R."/>
            <person name="Tsui H.-C.T."/>
            <person name="Winkler M.E."/>
        </authorList>
    </citation>
    <scope>NUCLEOTIDE SEQUENCE</scope>
</reference>
<dbReference type="PANTHER" id="PTHR43197:SF1">
    <property type="entry name" value="UTP--GLUCOSE-1-PHOSPHATE URIDYLYLTRANSFERASE"/>
    <property type="match status" value="1"/>
</dbReference>
<dbReference type="Gene3D" id="3.90.550.10">
    <property type="entry name" value="Spore Coat Polysaccharide Biosynthesis Protein SpsA, Chain A"/>
    <property type="match status" value="1"/>
</dbReference>
<dbReference type="PANTHER" id="PTHR43197">
    <property type="entry name" value="UTP--GLUCOSE-1-PHOSPHATE URIDYLYLTRANSFERASE"/>
    <property type="match status" value="1"/>
</dbReference>
<comment type="catalytic activity">
    <reaction evidence="5">
        <text>alpha-D-glucose 1-phosphate + UTP + H(+) = UDP-alpha-D-glucose + diphosphate</text>
        <dbReference type="Rhea" id="RHEA:19889"/>
        <dbReference type="ChEBI" id="CHEBI:15378"/>
        <dbReference type="ChEBI" id="CHEBI:33019"/>
        <dbReference type="ChEBI" id="CHEBI:46398"/>
        <dbReference type="ChEBI" id="CHEBI:58601"/>
        <dbReference type="ChEBI" id="CHEBI:58885"/>
        <dbReference type="EC" id="2.7.7.9"/>
    </reaction>
</comment>
<dbReference type="InterPro" id="IPR005835">
    <property type="entry name" value="NTP_transferase_dom"/>
</dbReference>
<gene>
    <name evidence="7" type="ORF">METZ01_LOCUS194682</name>
</gene>
<dbReference type="GO" id="GO:0003983">
    <property type="term" value="F:UTP:glucose-1-phosphate uridylyltransferase activity"/>
    <property type="evidence" value="ECO:0007669"/>
    <property type="project" value="UniProtKB-EC"/>
</dbReference>
<evidence type="ECO:0000259" key="6">
    <source>
        <dbReference type="Pfam" id="PF00483"/>
    </source>
</evidence>
<keyword evidence="3" id="KW-0808">Transferase</keyword>
<feature type="domain" description="Nucleotidyl transferase" evidence="6">
    <location>
        <begin position="16"/>
        <end position="219"/>
    </location>
</feature>
<dbReference type="SUPFAM" id="SSF53448">
    <property type="entry name" value="Nucleotide-diphospho-sugar transferases"/>
    <property type="match status" value="1"/>
</dbReference>
<proteinExistence type="inferred from homology"/>
<dbReference type="InterPro" id="IPR005771">
    <property type="entry name" value="GalU_uridylyltTrfase_bac/arc"/>
</dbReference>
<evidence type="ECO:0000256" key="5">
    <source>
        <dbReference type="ARBA" id="ARBA00048128"/>
    </source>
</evidence>
<feature type="non-terminal residue" evidence="7">
    <location>
        <position position="224"/>
    </location>
</feature>
<evidence type="ECO:0000313" key="7">
    <source>
        <dbReference type="EMBL" id="SVB41828.1"/>
    </source>
</evidence>
<keyword evidence="4" id="KW-0548">Nucleotidyltransferase</keyword>
<dbReference type="GO" id="GO:0006011">
    <property type="term" value="P:UDP-alpha-D-glucose metabolic process"/>
    <property type="evidence" value="ECO:0007669"/>
    <property type="project" value="InterPro"/>
</dbReference>
<organism evidence="7">
    <name type="scientific">marine metagenome</name>
    <dbReference type="NCBI Taxonomy" id="408172"/>
    <lineage>
        <taxon>unclassified sequences</taxon>
        <taxon>metagenomes</taxon>
        <taxon>ecological metagenomes</taxon>
    </lineage>
</organism>
<evidence type="ECO:0000256" key="2">
    <source>
        <dbReference type="ARBA" id="ARBA00012415"/>
    </source>
</evidence>
<dbReference type="EMBL" id="UINC01041068">
    <property type="protein sequence ID" value="SVB41828.1"/>
    <property type="molecule type" value="Genomic_DNA"/>
</dbReference>
<protein>
    <recommendedName>
        <fullName evidence="2">UTP--glucose-1-phosphate uridylyltransferase</fullName>
        <ecNumber evidence="2">2.7.7.9</ecNumber>
    </recommendedName>
</protein>
<dbReference type="InterPro" id="IPR029044">
    <property type="entry name" value="Nucleotide-diphossugar_trans"/>
</dbReference>
<name>A0A382DTU5_9ZZZZ</name>
<comment type="similarity">
    <text evidence="1">Belongs to the UDPGP type 2 family.</text>
</comment>